<dbReference type="GO" id="GO:0051011">
    <property type="term" value="F:microtubule minus-end binding"/>
    <property type="evidence" value="ECO:0007669"/>
    <property type="project" value="TreeGrafter"/>
</dbReference>
<comment type="subcellular location">
    <subcellularLocation>
        <location evidence="1">Cytoplasm</location>
        <location evidence="1">Cytoskeleton</location>
    </subcellularLocation>
</comment>
<dbReference type="GO" id="GO:0051225">
    <property type="term" value="P:spindle assembly"/>
    <property type="evidence" value="ECO:0007669"/>
    <property type="project" value="TreeGrafter"/>
</dbReference>
<feature type="compositionally biased region" description="Polar residues" evidence="7">
    <location>
        <begin position="1007"/>
        <end position="1034"/>
    </location>
</feature>
<dbReference type="GO" id="GO:0000922">
    <property type="term" value="C:spindle pole"/>
    <property type="evidence" value="ECO:0007669"/>
    <property type="project" value="InterPro"/>
</dbReference>
<evidence type="ECO:0000256" key="1">
    <source>
        <dbReference type="ARBA" id="ARBA00004245"/>
    </source>
</evidence>
<dbReference type="GO" id="GO:0051321">
    <property type="term" value="P:meiotic cell cycle"/>
    <property type="evidence" value="ECO:0007669"/>
    <property type="project" value="TreeGrafter"/>
</dbReference>
<feature type="domain" description="Gamma-tubulin complex component 6 N-terminal" evidence="10">
    <location>
        <begin position="59"/>
        <end position="396"/>
    </location>
</feature>
<dbReference type="PANTHER" id="PTHR19302:SF70">
    <property type="entry name" value="GAMMA-TUBULIN COMPLEX COMPONENT 6"/>
    <property type="match status" value="1"/>
</dbReference>
<comment type="similarity">
    <text evidence="2">Belongs to the TUBGCP family.</text>
</comment>
<feature type="region of interest" description="Disordered" evidence="7">
    <location>
        <begin position="770"/>
        <end position="818"/>
    </location>
</feature>
<evidence type="ECO:0000256" key="5">
    <source>
        <dbReference type="ARBA" id="ARBA00023212"/>
    </source>
</evidence>
<evidence type="ECO:0000256" key="7">
    <source>
        <dbReference type="SAM" id="MobiDB-lite"/>
    </source>
</evidence>
<dbReference type="GO" id="GO:0005874">
    <property type="term" value="C:microtubule"/>
    <property type="evidence" value="ECO:0007669"/>
    <property type="project" value="UniProtKB-KW"/>
</dbReference>
<evidence type="ECO:0000259" key="9">
    <source>
        <dbReference type="Pfam" id="PF17681"/>
    </source>
</evidence>
<feature type="domain" description="Gamma tubulin complex component C-terminal" evidence="8">
    <location>
        <begin position="1183"/>
        <end position="1392"/>
    </location>
</feature>
<keyword evidence="5" id="KW-0206">Cytoskeleton</keyword>
<evidence type="ECO:0000256" key="3">
    <source>
        <dbReference type="ARBA" id="ARBA00022490"/>
    </source>
</evidence>
<evidence type="ECO:0000256" key="6">
    <source>
        <dbReference type="SAM" id="Coils"/>
    </source>
</evidence>
<dbReference type="GO" id="GO:0031122">
    <property type="term" value="P:cytoplasmic microtubule organization"/>
    <property type="evidence" value="ECO:0007669"/>
    <property type="project" value="TreeGrafter"/>
</dbReference>
<dbReference type="InterPro" id="IPR007259">
    <property type="entry name" value="GCP"/>
</dbReference>
<feature type="compositionally biased region" description="Basic and acidic residues" evidence="7">
    <location>
        <begin position="964"/>
        <end position="976"/>
    </location>
</feature>
<dbReference type="GO" id="GO:0000278">
    <property type="term" value="P:mitotic cell cycle"/>
    <property type="evidence" value="ECO:0007669"/>
    <property type="project" value="TreeGrafter"/>
</dbReference>
<evidence type="ECO:0000313" key="11">
    <source>
        <dbReference type="EMBL" id="PFX29663.1"/>
    </source>
</evidence>
<dbReference type="EMBL" id="LSMT01000062">
    <property type="protein sequence ID" value="PFX29663.1"/>
    <property type="molecule type" value="Genomic_DNA"/>
</dbReference>
<dbReference type="GO" id="GO:0043015">
    <property type="term" value="F:gamma-tubulin binding"/>
    <property type="evidence" value="ECO:0007669"/>
    <property type="project" value="InterPro"/>
</dbReference>
<feature type="compositionally biased region" description="Polar residues" evidence="7">
    <location>
        <begin position="938"/>
        <end position="952"/>
    </location>
</feature>
<dbReference type="Pfam" id="PF17681">
    <property type="entry name" value="GCP_N_terminal"/>
    <property type="match status" value="1"/>
</dbReference>
<sequence>MRVNMRVKCERYGYQAFILTLWRGIWRNMADECEGFSFLFSKLCELSFQNKANIGWDIYRRPRYTDKRQKALKVCLYETLFEELRAPWISELVRTGDGAEEKDGLRFNVYDKLSIAAFKLRLARRFDDVEKLDHFVCQWKNLQESPSSAIKFNSTKQTSTTEKEAVLRFLVALTGTGLHGSTSVLGHQDDLWARGPYQIQKTSLPEGPLLVTDSQLLRQQGLEFEHYIHYSRELFECLPVLSVPGSDASKGKHHTQLQNANEDLYEKNGCSSLFSALVHSHTDDLQVKLDLPDIPSNSRTLYSLALERRESADDEGFESLETSSESSLNSEQSTQENTDVWSAALALPPQKFYTWEMEGKRELLHEKPYLTEAGPAVFDALYDTVIRQVSYIVKSPTLNQANMVPLQALIKDSINVLIGVPSRTFHLDKPVQSFIVSDQVRLSGTSPEMLRNILARLAAIGTDYIQLNKFATHHRGHSAGLVLQAFLGALQSYLQCYRATVLSVEGIPLPKMEVTFSMHRLSRIEAECKLYMTEIQKMHRQLQEQRENERKVIEDEREREIVEERERAAKALAEITELIQKAKEAVEVKKREDLNMLKEQMEEAFKHRALAREQEKEEDIKRLQEVKDKEVTTATVEDEMKNKAREELIKYYEELSREVEYREFRAQWDIRRRLLDSARAQFLVQEQARLDSLQEQLTQASGTKTFGEITNESDVRHEKKFEEKSVFKEERASTPISALSPSLVSLIASGVKTDALVRAEHTNLGERTQFHREDASQAEESALENKVRRTWDSPAESAAELGKMSEAGSGRKTWEAPPDGEVKIASSLPKSHPSDSSIQFAMYSDKGKGSEESETLGYGLQEGDLKTCAPHIGDSSLQNVLYPSTPSESTSGLDAESVNMVTRPSDLSARGLAASHPSDSSAQDVLYGSATGDASEVRTPSAQGHPSDSTAQHLLKSGASHGETISEARSSEHGHPSDSSLSGLLYPHALNTPNSQTPRLIQHGHPSDSQVSFSHGDSVSQVIQHSSRQNWQHPSDASIQKLLGDIDVLGESQNTTRGIPPSSVAQDILYPKPDGQSTPYTPHTSRTALQSEAQDILYPMEEDSEQSDRPVHTRGAPPQSVIQNIMYSSGEGAVGEETRLSTRGQEPAGKIKNILYYVKEKEGEVDLQPQLRQLEFEDVWLASQVEPLQDKFDVLEMGTLDFLELRYRVDWPLNIVITEKSVVKYNKIFSFMLRLKRLSWVLRDIWFHLKHVANSRNAAGSPQLRQLQLFRHEMQHFVHNLEGYLSNQILNVTWSEFQEGLLNVRSLDDLHNQHSDYLRKAIFRSLLSRKAAPVMTMISDLGTLILKLRTQLLASPWQLDPGRGHLTHPAYDIMCNTHKVFKEYSTFLFTAVVLMGRNLRTKLDILKPNIRKRVEEKRQDQGLRSSHNPTRQLPVGQAVVARNYRTGDKWVPGIITAHPGPLSYEVRDGPNTVRRRHIDQLKETAVTPSVNKEYYTPHLDPAVLVGIPPATCSVGSEEPQPPSANDMEKLPTIDIDVTNQRTNCPSSQN</sequence>
<dbReference type="Gene3D" id="1.20.120.1900">
    <property type="entry name" value="Gamma-tubulin complex, C-terminal domain"/>
    <property type="match status" value="1"/>
</dbReference>
<dbReference type="Pfam" id="PF04130">
    <property type="entry name" value="GCP_C_terminal"/>
    <property type="match status" value="1"/>
</dbReference>
<feature type="coiled-coil region" evidence="6">
    <location>
        <begin position="521"/>
        <end position="626"/>
    </location>
</feature>
<dbReference type="OrthoDB" id="775571at2759"/>
<feature type="region of interest" description="Disordered" evidence="7">
    <location>
        <begin position="312"/>
        <end position="335"/>
    </location>
</feature>
<evidence type="ECO:0000256" key="4">
    <source>
        <dbReference type="ARBA" id="ARBA00022701"/>
    </source>
</evidence>
<evidence type="ECO:0000313" key="12">
    <source>
        <dbReference type="Proteomes" id="UP000225706"/>
    </source>
</evidence>
<name>A0A2B4SKQ0_STYPI</name>
<dbReference type="GO" id="GO:0007020">
    <property type="term" value="P:microtubule nucleation"/>
    <property type="evidence" value="ECO:0007669"/>
    <property type="project" value="InterPro"/>
</dbReference>
<feature type="domain" description="Gamma tubulin complex component protein N-terminal" evidence="9">
    <location>
        <begin position="410"/>
        <end position="548"/>
    </location>
</feature>
<evidence type="ECO:0000259" key="8">
    <source>
        <dbReference type="Pfam" id="PF04130"/>
    </source>
</evidence>
<keyword evidence="3" id="KW-0963">Cytoplasm</keyword>
<protein>
    <submittedName>
        <fullName evidence="11">Gamma-tubulin complex component 6</fullName>
    </submittedName>
</protein>
<comment type="caution">
    <text evidence="11">The sequence shown here is derived from an EMBL/GenBank/DDBJ whole genome shotgun (WGS) entry which is preliminary data.</text>
</comment>
<organism evidence="11 12">
    <name type="scientific">Stylophora pistillata</name>
    <name type="common">Smooth cauliflower coral</name>
    <dbReference type="NCBI Taxonomy" id="50429"/>
    <lineage>
        <taxon>Eukaryota</taxon>
        <taxon>Metazoa</taxon>
        <taxon>Cnidaria</taxon>
        <taxon>Anthozoa</taxon>
        <taxon>Hexacorallia</taxon>
        <taxon>Scleractinia</taxon>
        <taxon>Astrocoeniina</taxon>
        <taxon>Pocilloporidae</taxon>
        <taxon>Stylophora</taxon>
    </lineage>
</organism>
<dbReference type="InterPro" id="IPR045818">
    <property type="entry name" value="GCP6_N"/>
</dbReference>
<keyword evidence="6" id="KW-0175">Coiled coil</keyword>
<proteinExistence type="inferred from homology"/>
<keyword evidence="12" id="KW-1185">Reference proteome</keyword>
<dbReference type="Proteomes" id="UP000225706">
    <property type="component" value="Unassembled WGS sequence"/>
</dbReference>
<dbReference type="InterPro" id="IPR041470">
    <property type="entry name" value="GCP_N"/>
</dbReference>
<reference evidence="12" key="1">
    <citation type="journal article" date="2017" name="bioRxiv">
        <title>Comparative analysis of the genomes of Stylophora pistillata and Acropora digitifera provides evidence for extensive differences between species of corals.</title>
        <authorList>
            <person name="Voolstra C.R."/>
            <person name="Li Y."/>
            <person name="Liew Y.J."/>
            <person name="Baumgarten S."/>
            <person name="Zoccola D."/>
            <person name="Flot J.-F."/>
            <person name="Tambutte S."/>
            <person name="Allemand D."/>
            <person name="Aranda M."/>
        </authorList>
    </citation>
    <scope>NUCLEOTIDE SEQUENCE [LARGE SCALE GENOMIC DNA]</scope>
</reference>
<accession>A0A2B4SKQ0</accession>
<feature type="region of interest" description="Disordered" evidence="7">
    <location>
        <begin position="931"/>
        <end position="1034"/>
    </location>
</feature>
<feature type="compositionally biased region" description="Low complexity" evidence="7">
    <location>
        <begin position="319"/>
        <end position="335"/>
    </location>
</feature>
<keyword evidence="4" id="KW-0493">Microtubule</keyword>
<evidence type="ECO:0000259" key="10">
    <source>
        <dbReference type="Pfam" id="PF19340"/>
    </source>
</evidence>
<dbReference type="Pfam" id="PF19340">
    <property type="entry name" value="GCP6_N"/>
    <property type="match status" value="1"/>
</dbReference>
<dbReference type="PANTHER" id="PTHR19302">
    <property type="entry name" value="GAMMA TUBULIN COMPLEX PROTEIN"/>
    <property type="match status" value="1"/>
</dbReference>
<dbReference type="GO" id="GO:0000930">
    <property type="term" value="C:gamma-tubulin complex"/>
    <property type="evidence" value="ECO:0007669"/>
    <property type="project" value="TreeGrafter"/>
</dbReference>
<dbReference type="STRING" id="50429.A0A2B4SKQ0"/>
<dbReference type="InterPro" id="IPR040457">
    <property type="entry name" value="GCP_C"/>
</dbReference>
<dbReference type="InterPro" id="IPR042241">
    <property type="entry name" value="GCP_C_sf"/>
</dbReference>
<gene>
    <name evidence="11" type="primary">TUBGCP6</name>
    <name evidence="11" type="ORF">AWC38_SpisGene5589</name>
</gene>
<evidence type="ECO:0000256" key="2">
    <source>
        <dbReference type="ARBA" id="ARBA00010337"/>
    </source>
</evidence>